<evidence type="ECO:0000313" key="1">
    <source>
        <dbReference type="EMBL" id="KKM96760.1"/>
    </source>
</evidence>
<proteinExistence type="predicted"/>
<name>A0A0F9P6Y1_9ZZZZ</name>
<protein>
    <submittedName>
        <fullName evidence="1">Uncharacterized protein</fullName>
    </submittedName>
</protein>
<dbReference type="EMBL" id="LAZR01005838">
    <property type="protein sequence ID" value="KKM96760.1"/>
    <property type="molecule type" value="Genomic_DNA"/>
</dbReference>
<sequence length="194" mass="22471">MKISSHQISRRMRKRKDLTHIAPINGRWRGAMPFRRSQTYKECLDHQRRTGEPSPAPAHIQDWHAQLIIHQEWDKRGHGKARGSFTEALRLALRDWVKEKYGSIWNPITFQYKLSRKRIITVRGTAPWIRHNPIWGKGKKGFTLGLTVDSIDGLPYSGFGKYVDFAWDRIIGTMRDEMLALPIGGRIESKKGGE</sequence>
<reference evidence="1" key="1">
    <citation type="journal article" date="2015" name="Nature">
        <title>Complex archaea that bridge the gap between prokaryotes and eukaryotes.</title>
        <authorList>
            <person name="Spang A."/>
            <person name="Saw J.H."/>
            <person name="Jorgensen S.L."/>
            <person name="Zaremba-Niedzwiedzka K."/>
            <person name="Martijn J."/>
            <person name="Lind A.E."/>
            <person name="van Eijk R."/>
            <person name="Schleper C."/>
            <person name="Guy L."/>
            <person name="Ettema T.J."/>
        </authorList>
    </citation>
    <scope>NUCLEOTIDE SEQUENCE</scope>
</reference>
<accession>A0A0F9P6Y1</accession>
<dbReference type="AlphaFoldDB" id="A0A0F9P6Y1"/>
<gene>
    <name evidence="1" type="ORF">LCGC14_1174970</name>
</gene>
<organism evidence="1">
    <name type="scientific">marine sediment metagenome</name>
    <dbReference type="NCBI Taxonomy" id="412755"/>
    <lineage>
        <taxon>unclassified sequences</taxon>
        <taxon>metagenomes</taxon>
        <taxon>ecological metagenomes</taxon>
    </lineage>
</organism>
<comment type="caution">
    <text evidence="1">The sequence shown here is derived from an EMBL/GenBank/DDBJ whole genome shotgun (WGS) entry which is preliminary data.</text>
</comment>